<evidence type="ECO:0000256" key="1">
    <source>
        <dbReference type="SAM" id="SignalP"/>
    </source>
</evidence>
<feature type="domain" description="Xylose isomerase-like TIM barrel" evidence="2">
    <location>
        <begin position="62"/>
        <end position="294"/>
    </location>
</feature>
<dbReference type="InterPro" id="IPR013022">
    <property type="entry name" value="Xyl_isomerase-like_TIM-brl"/>
</dbReference>
<dbReference type="EMBL" id="JAUEIE010000012">
    <property type="protein sequence ID" value="MDN0023442.1"/>
    <property type="molecule type" value="Genomic_DNA"/>
</dbReference>
<dbReference type="GO" id="GO:0016853">
    <property type="term" value="F:isomerase activity"/>
    <property type="evidence" value="ECO:0007669"/>
    <property type="project" value="UniProtKB-KW"/>
</dbReference>
<dbReference type="Proteomes" id="UP001167831">
    <property type="component" value="Unassembled WGS sequence"/>
</dbReference>
<dbReference type="InterPro" id="IPR036237">
    <property type="entry name" value="Xyl_isomerase-like_sf"/>
</dbReference>
<protein>
    <submittedName>
        <fullName evidence="4">Sugar phosphate isomerase/epimerase</fullName>
    </submittedName>
</protein>
<reference evidence="4" key="2">
    <citation type="submission" date="2023-08" db="EMBL/GenBank/DDBJ databases">
        <title>Identification and characterization of horizontal gene transfer across gut microbiota members of farm animals based on homology search.</title>
        <authorList>
            <person name="Schwarzerova J."/>
            <person name="Nykrynova M."/>
            <person name="Jureckova K."/>
            <person name="Cejkova D."/>
            <person name="Rychlik I."/>
        </authorList>
    </citation>
    <scope>NUCLEOTIDE SEQUENCE</scope>
    <source>
        <strain evidence="4">ET15</strain>
        <strain evidence="3">ET37</strain>
    </source>
</reference>
<feature type="signal peptide" evidence="1">
    <location>
        <begin position="1"/>
        <end position="21"/>
    </location>
</feature>
<keyword evidence="5" id="KW-1185">Reference proteome</keyword>
<evidence type="ECO:0000259" key="2">
    <source>
        <dbReference type="Pfam" id="PF01261"/>
    </source>
</evidence>
<keyword evidence="1" id="KW-0732">Signal</keyword>
<dbReference type="InterPro" id="IPR050312">
    <property type="entry name" value="IolE/XylAMocC-like"/>
</dbReference>
<dbReference type="PANTHER" id="PTHR12110">
    <property type="entry name" value="HYDROXYPYRUVATE ISOMERASE"/>
    <property type="match status" value="1"/>
</dbReference>
<dbReference type="Proteomes" id="UP001168478">
    <property type="component" value="Unassembled WGS sequence"/>
</dbReference>
<dbReference type="Gene3D" id="3.20.20.150">
    <property type="entry name" value="Divalent-metal-dependent TIM barrel enzymes"/>
    <property type="match status" value="1"/>
</dbReference>
<evidence type="ECO:0000313" key="5">
    <source>
        <dbReference type="Proteomes" id="UP001167831"/>
    </source>
</evidence>
<organism evidence="4 6">
    <name type="scientific">Leyella lascolaii</name>
    <dbReference type="NCBI Taxonomy" id="1776379"/>
    <lineage>
        <taxon>Bacteria</taxon>
        <taxon>Pseudomonadati</taxon>
        <taxon>Bacteroidota</taxon>
        <taxon>Bacteroidia</taxon>
        <taxon>Bacteroidales</taxon>
        <taxon>Prevotellaceae</taxon>
        <taxon>Leyella</taxon>
    </lineage>
</organism>
<sequence length="307" mass="34842">MRTRFYIPLLLALLLSFTAGTAVSAKGHAKKEVCIQLYSVRSILDGVNKDGNADRKYTDILNKLAKMGYTSVEAANYDQGRGTFYGRTPAQFRQDVEKAGMKVLSSHVGHGLSAEELASGDFSGALKWWSKCIADHKAAGMKYIVCPWMEVPKTLKDLGTYCRYFNEVGKMCNEAGMQFGYHNHSHEFQKVEDKVMYDYMLENTNPEYVFFQMDLYWVVRGACSPVAYFKRFPGRFKMYHVKDDKEIGQSGMVGYDAIFRNADVAGVQAIVAEIEQYTMPVEQSVEESLRYLQDAPFVKASYSYNKK</sequence>
<reference evidence="4" key="1">
    <citation type="submission" date="2023-06" db="EMBL/GenBank/DDBJ databases">
        <authorList>
            <person name="Zeman M."/>
            <person name="Kubasova T."/>
            <person name="Jahodarova E."/>
            <person name="Nykrynova M."/>
            <person name="Rychlik I."/>
        </authorList>
    </citation>
    <scope>NUCLEOTIDE SEQUENCE</scope>
    <source>
        <strain evidence="4">ET15</strain>
        <strain evidence="3">ET37</strain>
    </source>
</reference>
<proteinExistence type="predicted"/>
<gene>
    <name evidence="3" type="ORF">QVN81_10490</name>
    <name evidence="4" type="ORF">QVN84_09350</name>
</gene>
<evidence type="ECO:0000313" key="3">
    <source>
        <dbReference type="EMBL" id="MDN0023442.1"/>
    </source>
</evidence>
<keyword evidence="4" id="KW-0413">Isomerase</keyword>
<dbReference type="Pfam" id="PF01261">
    <property type="entry name" value="AP_endonuc_2"/>
    <property type="match status" value="1"/>
</dbReference>
<dbReference type="SUPFAM" id="SSF51658">
    <property type="entry name" value="Xylose isomerase-like"/>
    <property type="match status" value="1"/>
</dbReference>
<accession>A0AAW7JRW0</accession>
<dbReference type="AlphaFoldDB" id="A0AAW7JRW0"/>
<dbReference type="RefSeq" id="WP_289825873.1">
    <property type="nucleotide sequence ID" value="NZ_JAUEIE010000012.1"/>
</dbReference>
<evidence type="ECO:0000313" key="4">
    <source>
        <dbReference type="EMBL" id="MDN0025720.1"/>
    </source>
</evidence>
<dbReference type="EMBL" id="JAUEIF010000008">
    <property type="protein sequence ID" value="MDN0025720.1"/>
    <property type="molecule type" value="Genomic_DNA"/>
</dbReference>
<name>A0AAW7JRW0_9BACT</name>
<comment type="caution">
    <text evidence="4">The sequence shown here is derived from an EMBL/GenBank/DDBJ whole genome shotgun (WGS) entry which is preliminary data.</text>
</comment>
<evidence type="ECO:0000313" key="6">
    <source>
        <dbReference type="Proteomes" id="UP001168478"/>
    </source>
</evidence>
<dbReference type="PANTHER" id="PTHR12110:SF41">
    <property type="entry name" value="INOSOSE DEHYDRATASE"/>
    <property type="match status" value="1"/>
</dbReference>
<feature type="chain" id="PRO_5043857620" evidence="1">
    <location>
        <begin position="22"/>
        <end position="307"/>
    </location>
</feature>